<protein>
    <submittedName>
        <fullName evidence="1">Uncharacterized protein</fullName>
    </submittedName>
</protein>
<dbReference type="AlphaFoldDB" id="A0AAV1XEB3"/>
<dbReference type="GO" id="GO:0000209">
    <property type="term" value="P:protein polyubiquitination"/>
    <property type="evidence" value="ECO:0007669"/>
    <property type="project" value="TreeGrafter"/>
</dbReference>
<proteinExistence type="predicted"/>
<dbReference type="PANTHER" id="PTHR14939">
    <property type="entry name" value="F-BOX ONLY PROTEIN 22"/>
    <property type="match status" value="1"/>
</dbReference>
<dbReference type="PANTHER" id="PTHR14939:SF5">
    <property type="entry name" value="F-BOX ONLY PROTEIN 22"/>
    <property type="match status" value="1"/>
</dbReference>
<accession>A0AAV1XEB3</accession>
<evidence type="ECO:0000313" key="2">
    <source>
        <dbReference type="Proteomes" id="UP001497480"/>
    </source>
</evidence>
<reference evidence="1 2" key="1">
    <citation type="submission" date="2024-03" db="EMBL/GenBank/DDBJ databases">
        <authorList>
            <person name="Martinez-Hernandez J."/>
        </authorList>
    </citation>
    <scope>NUCLEOTIDE SEQUENCE [LARGE SCALE GENOMIC DNA]</scope>
</reference>
<evidence type="ECO:0000313" key="1">
    <source>
        <dbReference type="EMBL" id="CAL0319837.1"/>
    </source>
</evidence>
<gene>
    <name evidence="1" type="ORF">LLUT_LOCUS20897</name>
</gene>
<name>A0AAV1XEB3_LUPLU</name>
<dbReference type="EMBL" id="CAXHTB010000014">
    <property type="protein sequence ID" value="CAL0319837.1"/>
    <property type="molecule type" value="Genomic_DNA"/>
</dbReference>
<comment type="caution">
    <text evidence="1">The sequence shown here is derived from an EMBL/GenBank/DDBJ whole genome shotgun (WGS) entry which is preliminary data.</text>
</comment>
<dbReference type="Proteomes" id="UP001497480">
    <property type="component" value="Unassembled WGS sequence"/>
</dbReference>
<dbReference type="GO" id="GO:0032436">
    <property type="term" value="P:positive regulation of proteasomal ubiquitin-dependent protein catabolic process"/>
    <property type="evidence" value="ECO:0007669"/>
    <property type="project" value="TreeGrafter"/>
</dbReference>
<keyword evidence="2" id="KW-1185">Reference proteome</keyword>
<organism evidence="1 2">
    <name type="scientific">Lupinus luteus</name>
    <name type="common">European yellow lupine</name>
    <dbReference type="NCBI Taxonomy" id="3873"/>
    <lineage>
        <taxon>Eukaryota</taxon>
        <taxon>Viridiplantae</taxon>
        <taxon>Streptophyta</taxon>
        <taxon>Embryophyta</taxon>
        <taxon>Tracheophyta</taxon>
        <taxon>Spermatophyta</taxon>
        <taxon>Magnoliopsida</taxon>
        <taxon>eudicotyledons</taxon>
        <taxon>Gunneridae</taxon>
        <taxon>Pentapetalae</taxon>
        <taxon>rosids</taxon>
        <taxon>fabids</taxon>
        <taxon>Fabales</taxon>
        <taxon>Fabaceae</taxon>
        <taxon>Papilionoideae</taxon>
        <taxon>50 kb inversion clade</taxon>
        <taxon>genistoids sensu lato</taxon>
        <taxon>core genistoids</taxon>
        <taxon>Genisteae</taxon>
        <taxon>Lupinus</taxon>
    </lineage>
</organism>
<sequence>MRALFEPKIGDNAEYLYVDGIGIRTGDIFQFYRSNRNSASPSLAKVHDSLRNIKLEGNSKIIGDNNIDVFRGLIFACYGRGESFFGHVNVDSSPFLENFPGVPLAGIFSLYHLLW</sequence>